<evidence type="ECO:0000313" key="3">
    <source>
        <dbReference type="Proteomes" id="UP000716291"/>
    </source>
</evidence>
<reference evidence="2" key="1">
    <citation type="journal article" date="2020" name="Microb. Genom.">
        <title>Genetic diversity of clinical and environmental Mucorales isolates obtained from an investigation of mucormycosis cases among solid organ transplant recipients.</title>
        <authorList>
            <person name="Nguyen M.H."/>
            <person name="Kaul D."/>
            <person name="Muto C."/>
            <person name="Cheng S.J."/>
            <person name="Richter R.A."/>
            <person name="Bruno V.M."/>
            <person name="Liu G."/>
            <person name="Beyhan S."/>
            <person name="Sundermann A.J."/>
            <person name="Mounaud S."/>
            <person name="Pasculle A.W."/>
            <person name="Nierman W.C."/>
            <person name="Driscoll E."/>
            <person name="Cumbie R."/>
            <person name="Clancy C.J."/>
            <person name="Dupont C.L."/>
        </authorList>
    </citation>
    <scope>NUCLEOTIDE SEQUENCE</scope>
    <source>
        <strain evidence="2">GL11</strain>
    </source>
</reference>
<dbReference type="CDD" id="cd00519">
    <property type="entry name" value="Lipase_3"/>
    <property type="match status" value="1"/>
</dbReference>
<organism evidence="2 3">
    <name type="scientific">Rhizopus oryzae</name>
    <name type="common">Mucormycosis agent</name>
    <name type="synonym">Rhizopus arrhizus var. delemar</name>
    <dbReference type="NCBI Taxonomy" id="64495"/>
    <lineage>
        <taxon>Eukaryota</taxon>
        <taxon>Fungi</taxon>
        <taxon>Fungi incertae sedis</taxon>
        <taxon>Mucoromycota</taxon>
        <taxon>Mucoromycotina</taxon>
        <taxon>Mucoromycetes</taxon>
        <taxon>Mucorales</taxon>
        <taxon>Mucorineae</taxon>
        <taxon>Rhizopodaceae</taxon>
        <taxon>Rhizopus</taxon>
    </lineage>
</organism>
<dbReference type="PANTHER" id="PTHR46086">
    <property type="entry name" value="ALPHA/BETA-HYDROLASES SUPERFAMILY PROTEIN"/>
    <property type="match status" value="1"/>
</dbReference>
<dbReference type="InterPro" id="IPR044819">
    <property type="entry name" value="OBL-like"/>
</dbReference>
<evidence type="ECO:0000259" key="1">
    <source>
        <dbReference type="Pfam" id="PF01764"/>
    </source>
</evidence>
<dbReference type="InterPro" id="IPR002921">
    <property type="entry name" value="Fungal_lipase-type"/>
</dbReference>
<dbReference type="GO" id="GO:0004806">
    <property type="term" value="F:triacylglycerol lipase activity"/>
    <property type="evidence" value="ECO:0007669"/>
    <property type="project" value="InterPro"/>
</dbReference>
<dbReference type="SUPFAM" id="SSF53474">
    <property type="entry name" value="alpha/beta-Hydrolases"/>
    <property type="match status" value="1"/>
</dbReference>
<keyword evidence="3" id="KW-1185">Reference proteome</keyword>
<dbReference type="InterPro" id="IPR029058">
    <property type="entry name" value="AB_hydrolase_fold"/>
</dbReference>
<dbReference type="PANTHER" id="PTHR46086:SF3">
    <property type="entry name" value="TRIACYLGLYCEROL LIPASE OBL1"/>
    <property type="match status" value="1"/>
</dbReference>
<name>A0A9P6X407_RHIOR</name>
<proteinExistence type="predicted"/>
<dbReference type="Proteomes" id="UP000716291">
    <property type="component" value="Unassembled WGS sequence"/>
</dbReference>
<dbReference type="Pfam" id="PF01764">
    <property type="entry name" value="Lipase_3"/>
    <property type="match status" value="2"/>
</dbReference>
<evidence type="ECO:0000313" key="2">
    <source>
        <dbReference type="EMBL" id="KAG1304701.1"/>
    </source>
</evidence>
<comment type="caution">
    <text evidence="2">The sequence shown here is derived from an EMBL/GenBank/DDBJ whole genome shotgun (WGS) entry which is preliminary data.</text>
</comment>
<protein>
    <recommendedName>
        <fullName evidence="1">Fungal lipase-type domain-containing protein</fullName>
    </recommendedName>
</protein>
<feature type="domain" description="Fungal lipase-type" evidence="1">
    <location>
        <begin position="218"/>
        <end position="325"/>
    </location>
</feature>
<dbReference type="Gene3D" id="3.40.50.1820">
    <property type="entry name" value="alpha/beta hydrolase"/>
    <property type="match status" value="1"/>
</dbReference>
<accession>A0A9P6X407</accession>
<dbReference type="AlphaFoldDB" id="A0A9P6X407"/>
<sequence>MSDQLIRKLLSPFIPEHATKRHLSVINVGDAKFFRLGNHHHQTPPKSTRSFENEKGFKRPQYSLSIAHTLCIASKLAYEDVDVVKYELEQAGYLNSFKPIGYKNVCAYVIEKENDVFLVFRGTNPLNIQNYVTNLDAGLTDISSPTQGWMGKVHKGFWDAMGSTSAQAEQRIDEPTLSLQLSHTSLSQTIAAAVKAILQIIKMVSVNVFQNVTDPIDAGWVTTSEVRYHSLYSQAENWILKVMQENEKKRLYITGHSLGGALATVFLAKMIQSSSPLVGCFEGLYTFGQPNIGDENFGKAFSPEIACKIFNHTYNNDVVPRIPYWYSPPPGTLVFIDASYKITLYPPDPKTGQPVPVRPISYLHPSGLLNKSVIGRLRQEASVRILFRLLLPFFINDHFPSDYSDALLSGDVEWIVVGEEEGGNEERDENMKRYSLHQ</sequence>
<feature type="domain" description="Fungal lipase-type" evidence="1">
    <location>
        <begin position="117"/>
        <end position="174"/>
    </location>
</feature>
<gene>
    <name evidence="2" type="ORF">G6F64_008981</name>
</gene>
<dbReference type="EMBL" id="JAANQT010001558">
    <property type="protein sequence ID" value="KAG1304701.1"/>
    <property type="molecule type" value="Genomic_DNA"/>
</dbReference>
<dbReference type="GO" id="GO:0006629">
    <property type="term" value="P:lipid metabolic process"/>
    <property type="evidence" value="ECO:0007669"/>
    <property type="project" value="InterPro"/>
</dbReference>